<organism evidence="1 2">
    <name type="scientific">Paramecium pentaurelia</name>
    <dbReference type="NCBI Taxonomy" id="43138"/>
    <lineage>
        <taxon>Eukaryota</taxon>
        <taxon>Sar</taxon>
        <taxon>Alveolata</taxon>
        <taxon>Ciliophora</taxon>
        <taxon>Intramacronucleata</taxon>
        <taxon>Oligohymenophorea</taxon>
        <taxon>Peniculida</taxon>
        <taxon>Parameciidae</taxon>
        <taxon>Paramecium</taxon>
    </lineage>
</organism>
<comment type="caution">
    <text evidence="1">The sequence shown here is derived from an EMBL/GenBank/DDBJ whole genome shotgun (WGS) entry which is preliminary data.</text>
</comment>
<protein>
    <submittedName>
        <fullName evidence="1">Uncharacterized protein</fullName>
    </submittedName>
</protein>
<dbReference type="AlphaFoldDB" id="A0A8S1WL34"/>
<evidence type="ECO:0000313" key="2">
    <source>
        <dbReference type="Proteomes" id="UP000689195"/>
    </source>
</evidence>
<keyword evidence="2" id="KW-1185">Reference proteome</keyword>
<proteinExistence type="predicted"/>
<dbReference type="EMBL" id="CAJJDO010000094">
    <property type="protein sequence ID" value="CAD8189407.1"/>
    <property type="molecule type" value="Genomic_DNA"/>
</dbReference>
<gene>
    <name evidence="1" type="ORF">PPENT_87.1.T0940009</name>
</gene>
<evidence type="ECO:0000313" key="1">
    <source>
        <dbReference type="EMBL" id="CAD8189407.1"/>
    </source>
</evidence>
<reference evidence="1" key="1">
    <citation type="submission" date="2021-01" db="EMBL/GenBank/DDBJ databases">
        <authorList>
            <consortium name="Genoscope - CEA"/>
            <person name="William W."/>
        </authorList>
    </citation>
    <scope>NUCLEOTIDE SEQUENCE</scope>
</reference>
<name>A0A8S1WL34_9CILI</name>
<sequence length="554" mass="63724">MSCGWNIITSVYENFTSSNPISGVGLSIQQCLTYSSQCGGYYGANCTSSTTIICGSMSPSTCSGTYGSDDYRFMYSVTTCSQKNIQQICSYYSDYCYYANNQCQQLTCANFTTPASCKFVISIFNIGEIQLCQWSTNTQNPLVLIYLHLQSLIQLMFSKYRIHLQMGSNNNLKQFNTQQKLVLYKFIGYTKFLMNIINILGQCTCNQLIYQYDCLTNPQCSWSTAITTPSCYNKPCNQIIQQGILQFKFKMLLVSNLKFMQVIFIMFKSRMCQFQRMCQLFNLLCRNIKNIFTILIKVYLHTNIKSMFSYTFLRNCRRKNKTIMFFWFYKHDDFSQIRINNQQNKSQIRTESIIFVNITQITKNVLKLLCVQILQLNSNVNNLIMFVFSFGNQPMRTTATASCVAASCNNFPNKQQCTYILNSLSATNVTLCQWQTIGVCIESTNTKNLSSTNCYSNTLMISRWSSTQTNSGFCATCSSYSQSQTYKSPCSCNELSQQECLLTQHKHYKLIKQLNMNLDILVNLIQVLSNLNILNHIFSMLLNDFKMNWLLILT</sequence>
<accession>A0A8S1WL34</accession>
<dbReference type="Proteomes" id="UP000689195">
    <property type="component" value="Unassembled WGS sequence"/>
</dbReference>